<sequence>MNRAQMEDRLLTWRFELRRTLGLPGLLGAVLLGTAVLIAVATPRVDADVDSHELRDSERLARTPKARRADAERAAVVDAVSLHALPELFPGFGQSADDIATILAQARDSNLTLGSAEYLVSNDSSAHFVRYQMLLPVKDQYGVIRRFLALVLNSVPNAALREIHVERPTVDGNVLDARVRFELIYRAAQP</sequence>
<gene>
    <name evidence="2" type="ORF">F6X42_19565</name>
</gene>
<keyword evidence="1" id="KW-1133">Transmembrane helix</keyword>
<name>A0ABR7PR21_9BURK</name>
<accession>A0ABR7PR21</accession>
<proteinExistence type="predicted"/>
<keyword evidence="1" id="KW-0812">Transmembrane</keyword>
<evidence type="ECO:0000256" key="1">
    <source>
        <dbReference type="SAM" id="Phobius"/>
    </source>
</evidence>
<organism evidence="2 3">
    <name type="scientific">Paraburkholderia podalyriae</name>
    <dbReference type="NCBI Taxonomy" id="1938811"/>
    <lineage>
        <taxon>Bacteria</taxon>
        <taxon>Pseudomonadati</taxon>
        <taxon>Pseudomonadota</taxon>
        <taxon>Betaproteobacteria</taxon>
        <taxon>Burkholderiales</taxon>
        <taxon>Burkholderiaceae</taxon>
        <taxon>Paraburkholderia</taxon>
    </lineage>
</organism>
<dbReference type="RefSeq" id="WP_187635755.1">
    <property type="nucleotide sequence ID" value="NZ_VZQQ01000015.1"/>
</dbReference>
<evidence type="ECO:0000313" key="2">
    <source>
        <dbReference type="EMBL" id="MBC8748711.1"/>
    </source>
</evidence>
<keyword evidence="1" id="KW-0472">Membrane</keyword>
<keyword evidence="3" id="KW-1185">Reference proteome</keyword>
<feature type="transmembrane region" description="Helical" evidence="1">
    <location>
        <begin position="21"/>
        <end position="41"/>
    </location>
</feature>
<evidence type="ECO:0008006" key="4">
    <source>
        <dbReference type="Google" id="ProtNLM"/>
    </source>
</evidence>
<reference evidence="2 3" key="1">
    <citation type="submission" date="2019-09" db="EMBL/GenBank/DDBJ databases">
        <title>Paraburkholderia podalyriae sp. nov., A South African Podalyria-associated rhizobium.</title>
        <authorList>
            <person name="Mavima L."/>
            <person name="Beukes C.W."/>
            <person name="Palmer M."/>
            <person name="De Meyer S.E."/>
            <person name="James E.K."/>
            <person name="Maluk M."/>
            <person name="Avontuur J.R."/>
            <person name="Chan W.Y."/>
            <person name="Venter S.N."/>
            <person name="Steenkamp E.T."/>
        </authorList>
    </citation>
    <scope>NUCLEOTIDE SEQUENCE [LARGE SCALE GENOMIC DNA]</scope>
    <source>
        <strain evidence="2 3">WC7.3b</strain>
    </source>
</reference>
<evidence type="ECO:0000313" key="3">
    <source>
        <dbReference type="Proteomes" id="UP000736373"/>
    </source>
</evidence>
<protein>
    <recommendedName>
        <fullName evidence="4">Transmembrane protein</fullName>
    </recommendedName>
</protein>
<dbReference type="Proteomes" id="UP000736373">
    <property type="component" value="Unassembled WGS sequence"/>
</dbReference>
<dbReference type="EMBL" id="VZQQ01000015">
    <property type="protein sequence ID" value="MBC8748711.1"/>
    <property type="molecule type" value="Genomic_DNA"/>
</dbReference>
<comment type="caution">
    <text evidence="2">The sequence shown here is derived from an EMBL/GenBank/DDBJ whole genome shotgun (WGS) entry which is preliminary data.</text>
</comment>